<protein>
    <submittedName>
        <fullName evidence="1">Putative RNA-directed DNA polymerase from transposon BS</fullName>
    </submittedName>
</protein>
<proteinExistence type="predicted"/>
<reference evidence="1" key="2">
    <citation type="submission" date="2014-07" db="EMBL/GenBank/DDBJ databases">
        <authorList>
            <person name="Hull J."/>
        </authorList>
    </citation>
    <scope>NUCLEOTIDE SEQUENCE</scope>
</reference>
<dbReference type="GO" id="GO:0003964">
    <property type="term" value="F:RNA-directed DNA polymerase activity"/>
    <property type="evidence" value="ECO:0007669"/>
    <property type="project" value="UniProtKB-KW"/>
</dbReference>
<keyword evidence="1" id="KW-0695">RNA-directed DNA polymerase</keyword>
<evidence type="ECO:0000313" key="1">
    <source>
        <dbReference type="EMBL" id="JAG09378.1"/>
    </source>
</evidence>
<organism evidence="1">
    <name type="scientific">Lygus hesperus</name>
    <name type="common">Western plant bug</name>
    <dbReference type="NCBI Taxonomy" id="30085"/>
    <lineage>
        <taxon>Eukaryota</taxon>
        <taxon>Metazoa</taxon>
        <taxon>Ecdysozoa</taxon>
        <taxon>Arthropoda</taxon>
        <taxon>Hexapoda</taxon>
        <taxon>Insecta</taxon>
        <taxon>Pterygota</taxon>
        <taxon>Neoptera</taxon>
        <taxon>Paraneoptera</taxon>
        <taxon>Hemiptera</taxon>
        <taxon>Heteroptera</taxon>
        <taxon>Panheteroptera</taxon>
        <taxon>Cimicomorpha</taxon>
        <taxon>Miridae</taxon>
        <taxon>Mirini</taxon>
        <taxon>Lygus</taxon>
    </lineage>
</organism>
<feature type="non-terminal residue" evidence="1">
    <location>
        <position position="1"/>
    </location>
</feature>
<keyword evidence="1" id="KW-0548">Nucleotidyltransferase</keyword>
<sequence>FFSMYANDVASCFDGILYQQYADDIQFYVSSPLEDLSSAIECVNHVLSRVSVWSQENFLQLNPRKTQTIIFSQSTLDVAVLPKIALNNCPIPYCDSVKNLGVIFDSGMTWTNQVNAVCRKVYGALYSLKRLSIYTPEELKIYLVKSLVIPLFNYGSLLFINSINAANKRKLELAFNCCTRYAFNLKPRGHVSAFSNKILGCGLLIYLKVQYLKFVFRLIHAEKYFVPTYLSNFFQKGPSVRSLTLKQQFSSNRLNINSIKVLGARMWNSLPAAVRGLYSVKSFGEAALRFLKNQ</sequence>
<reference evidence="1" key="1">
    <citation type="journal article" date="2014" name="PLoS ONE">
        <title>Transcriptome-Based Identification of ABC Transporters in the Western Tarnished Plant Bug Lygus hesperus.</title>
        <authorList>
            <person name="Hull J.J."/>
            <person name="Chaney K."/>
            <person name="Geib S.M."/>
            <person name="Fabrick J.A."/>
            <person name="Brent C.S."/>
            <person name="Walsh D."/>
            <person name="Lavine L.C."/>
        </authorList>
    </citation>
    <scope>NUCLEOTIDE SEQUENCE</scope>
</reference>
<dbReference type="PANTHER" id="PTHR33332">
    <property type="entry name" value="REVERSE TRANSCRIPTASE DOMAIN-CONTAINING PROTEIN"/>
    <property type="match status" value="1"/>
</dbReference>
<keyword evidence="1" id="KW-0808">Transferase</keyword>
<dbReference type="EMBL" id="GBHO01034226">
    <property type="protein sequence ID" value="JAG09378.1"/>
    <property type="molecule type" value="Transcribed_RNA"/>
</dbReference>
<gene>
    <name evidence="1" type="primary">RTase_94</name>
    <name evidence="1" type="ORF">CM83_15689</name>
</gene>
<dbReference type="AlphaFoldDB" id="A0A0A9WSC0"/>
<accession>A0A0A9WSC0</accession>
<name>A0A0A9WSC0_LYGHE</name>